<name>A0A022PZM5_ERYGU</name>
<organism evidence="1 2">
    <name type="scientific">Erythranthe guttata</name>
    <name type="common">Yellow monkey flower</name>
    <name type="synonym">Mimulus guttatus</name>
    <dbReference type="NCBI Taxonomy" id="4155"/>
    <lineage>
        <taxon>Eukaryota</taxon>
        <taxon>Viridiplantae</taxon>
        <taxon>Streptophyta</taxon>
        <taxon>Embryophyta</taxon>
        <taxon>Tracheophyta</taxon>
        <taxon>Spermatophyta</taxon>
        <taxon>Magnoliopsida</taxon>
        <taxon>eudicotyledons</taxon>
        <taxon>Gunneridae</taxon>
        <taxon>Pentapetalae</taxon>
        <taxon>asterids</taxon>
        <taxon>lamiids</taxon>
        <taxon>Lamiales</taxon>
        <taxon>Phrymaceae</taxon>
        <taxon>Erythranthe</taxon>
    </lineage>
</organism>
<evidence type="ECO:0000313" key="1">
    <source>
        <dbReference type="EMBL" id="EYU19695.1"/>
    </source>
</evidence>
<sequence length="101" mass="11367">MLNTTVKLVPKKCRKGQKLPNFSTHFLNQVIQFLLQRLVIVLQNLRVFLAHIQNILTSQPVIQENPNHFLQILTTAPPCTRVRKRGLIGIDSESAAAAAEN</sequence>
<keyword evidence="2" id="KW-1185">Reference proteome</keyword>
<accession>A0A022PZM5</accession>
<gene>
    <name evidence="1" type="ORF">MIMGU_mgv1a016912mg</name>
</gene>
<protein>
    <submittedName>
        <fullName evidence="1">Uncharacterized protein</fullName>
    </submittedName>
</protein>
<dbReference type="EMBL" id="KI632289">
    <property type="protein sequence ID" value="EYU19695.1"/>
    <property type="molecule type" value="Genomic_DNA"/>
</dbReference>
<proteinExistence type="predicted"/>
<dbReference type="Proteomes" id="UP000030748">
    <property type="component" value="Unassembled WGS sequence"/>
</dbReference>
<reference evidence="1 2" key="1">
    <citation type="journal article" date="2013" name="Proc. Natl. Acad. Sci. U.S.A.">
        <title>Fine-scale variation in meiotic recombination in Mimulus inferred from population shotgun sequencing.</title>
        <authorList>
            <person name="Hellsten U."/>
            <person name="Wright K.M."/>
            <person name="Jenkins J."/>
            <person name="Shu S."/>
            <person name="Yuan Y."/>
            <person name="Wessler S.R."/>
            <person name="Schmutz J."/>
            <person name="Willis J.H."/>
            <person name="Rokhsar D.S."/>
        </authorList>
    </citation>
    <scope>NUCLEOTIDE SEQUENCE [LARGE SCALE GENOMIC DNA]</scope>
    <source>
        <strain evidence="2">cv. DUN x IM62</strain>
    </source>
</reference>
<evidence type="ECO:0000313" key="2">
    <source>
        <dbReference type="Proteomes" id="UP000030748"/>
    </source>
</evidence>
<dbReference type="AlphaFoldDB" id="A0A022PZM5"/>